<gene>
    <name evidence="2" type="ORF">AVDCRST_MAG42-2033</name>
</gene>
<dbReference type="AlphaFoldDB" id="A0A6J4IAE9"/>
<protein>
    <recommendedName>
        <fullName evidence="3">Outer membrane protein beta-barrel domain-containing protein</fullName>
    </recommendedName>
</protein>
<dbReference type="Pfam" id="PF10082">
    <property type="entry name" value="BBP2_2"/>
    <property type="match status" value="1"/>
</dbReference>
<dbReference type="InterPro" id="IPR018759">
    <property type="entry name" value="BBP2_2"/>
</dbReference>
<keyword evidence="1" id="KW-0732">Signal</keyword>
<sequence length="324" mass="36044">MRQFRYRFGPGPTWLCALLLLGVASASSSAYAQAPGGQVVDRAQLLRSQPTLRHDPYEAVTGTDANHAEASPNDPDLGEQAILKRQEHYRAFTVSVASPIFYTSNVALVRTGEEDDVIFAPEIGITYAPRLTRTLYATVALEQQQFYYSRFGELDFGSFDARLGLAYHIPQFRNLLLRAEYNYNRLTADGFDEFFSDHSIFLNAELPFRIGRAQQFALGTSAKVAIDTAPEQPGRHDFEAYVGYSANLTRSLTATAVARIAVRDYVEGERTDVSEVLALGATYRFTKWLSASATSTLAWNQSDEDVFEYDVANVGAALAFSYRF</sequence>
<name>A0A6J4IAE9_9BACT</name>
<evidence type="ECO:0000313" key="2">
    <source>
        <dbReference type="EMBL" id="CAA9247102.1"/>
    </source>
</evidence>
<feature type="chain" id="PRO_5026654700" description="Outer membrane protein beta-barrel domain-containing protein" evidence="1">
    <location>
        <begin position="33"/>
        <end position="324"/>
    </location>
</feature>
<evidence type="ECO:0008006" key="3">
    <source>
        <dbReference type="Google" id="ProtNLM"/>
    </source>
</evidence>
<organism evidence="2">
    <name type="scientific">uncultured Chthoniobacterales bacterium</name>
    <dbReference type="NCBI Taxonomy" id="1836801"/>
    <lineage>
        <taxon>Bacteria</taxon>
        <taxon>Pseudomonadati</taxon>
        <taxon>Verrucomicrobiota</taxon>
        <taxon>Spartobacteria</taxon>
        <taxon>Chthoniobacterales</taxon>
        <taxon>environmental samples</taxon>
    </lineage>
</organism>
<reference evidence="2" key="1">
    <citation type="submission" date="2020-02" db="EMBL/GenBank/DDBJ databases">
        <authorList>
            <person name="Meier V. D."/>
        </authorList>
    </citation>
    <scope>NUCLEOTIDE SEQUENCE</scope>
    <source>
        <strain evidence="2">AVDCRST_MAG42</strain>
    </source>
</reference>
<accession>A0A6J4IAE9</accession>
<proteinExistence type="predicted"/>
<evidence type="ECO:0000256" key="1">
    <source>
        <dbReference type="SAM" id="SignalP"/>
    </source>
</evidence>
<dbReference type="EMBL" id="CADCTA010000075">
    <property type="protein sequence ID" value="CAA9247102.1"/>
    <property type="molecule type" value="Genomic_DNA"/>
</dbReference>
<feature type="signal peptide" evidence="1">
    <location>
        <begin position="1"/>
        <end position="32"/>
    </location>
</feature>